<evidence type="ECO:0000256" key="6">
    <source>
        <dbReference type="ARBA" id="ARBA00049117"/>
    </source>
</evidence>
<dbReference type="Gene3D" id="3.40.50.300">
    <property type="entry name" value="P-loop containing nucleotide triphosphate hydrolases"/>
    <property type="match status" value="1"/>
</dbReference>
<dbReference type="InterPro" id="IPR011629">
    <property type="entry name" value="CobW-like_C"/>
</dbReference>
<comment type="function">
    <text evidence="5">Zinc chaperone that directly transfers zinc cofactor to target proteins, thereby activating them. Zinc is transferred from the CXCC motif in the GTPase domain to the zinc binding site in target proteins in a process requiring GTP hydrolysis.</text>
</comment>
<dbReference type="InterPro" id="IPR027417">
    <property type="entry name" value="P-loop_NTPase"/>
</dbReference>
<comment type="catalytic activity">
    <reaction evidence="6">
        <text>GTP + H2O = GDP + phosphate + H(+)</text>
        <dbReference type="Rhea" id="RHEA:19669"/>
        <dbReference type="ChEBI" id="CHEBI:15377"/>
        <dbReference type="ChEBI" id="CHEBI:15378"/>
        <dbReference type="ChEBI" id="CHEBI:37565"/>
        <dbReference type="ChEBI" id="CHEBI:43474"/>
        <dbReference type="ChEBI" id="CHEBI:58189"/>
    </reaction>
    <physiologicalReaction direction="left-to-right" evidence="6">
        <dbReference type="Rhea" id="RHEA:19670"/>
    </physiologicalReaction>
</comment>
<comment type="similarity">
    <text evidence="4">Belongs to the SIMIBI class G3E GTPase family. ZNG1 subfamily.</text>
</comment>
<evidence type="ECO:0000256" key="5">
    <source>
        <dbReference type="ARBA" id="ARBA00045658"/>
    </source>
</evidence>
<dbReference type="PANTHER" id="PTHR13748">
    <property type="entry name" value="COBW-RELATED"/>
    <property type="match status" value="1"/>
</dbReference>
<protein>
    <submittedName>
        <fullName evidence="8">Cobalamin biosynthesis protein CobW</fullName>
    </submittedName>
</protein>
<dbReference type="Gene3D" id="3.30.1220.10">
    <property type="entry name" value="CobW-like, C-terminal domain"/>
    <property type="match status" value="1"/>
</dbReference>
<evidence type="ECO:0000259" key="7">
    <source>
        <dbReference type="SMART" id="SM00833"/>
    </source>
</evidence>
<keyword evidence="3" id="KW-0143">Chaperone</keyword>
<dbReference type="GO" id="GO:0005737">
    <property type="term" value="C:cytoplasm"/>
    <property type="evidence" value="ECO:0007669"/>
    <property type="project" value="TreeGrafter"/>
</dbReference>
<dbReference type="InterPro" id="IPR003495">
    <property type="entry name" value="CobW/HypB/UreG_nucleotide-bd"/>
</dbReference>
<accession>A0A9W6J3T4</accession>
<dbReference type="AlphaFoldDB" id="A0A9W6J3T4"/>
<dbReference type="GO" id="GO:0000166">
    <property type="term" value="F:nucleotide binding"/>
    <property type="evidence" value="ECO:0007669"/>
    <property type="project" value="UniProtKB-KW"/>
</dbReference>
<dbReference type="RefSeq" id="WP_271170030.1">
    <property type="nucleotide sequence ID" value="NZ_BSFI01000023.1"/>
</dbReference>
<keyword evidence="1" id="KW-0547">Nucleotide-binding</keyword>
<feature type="domain" description="CobW C-terminal" evidence="7">
    <location>
        <begin position="222"/>
        <end position="317"/>
    </location>
</feature>
<sequence>MTLRQPEPIPFTLLTGFLGAGKTTLLNRLLRDPALAEAAVVVNEAGEIGVDHLLVEHVAEGVVALAGGCLCCSLRGDLITTLEDLLRARDNGRVPPFQRLVLETSGLADPAPILQTLTLHRYLAMRYRLESVVTVIDAVTGPETIAAHPEAARQAAMADHIVLSKTDLATPEQRLLTETLLRRLAPAAIVQDVRTLDIAALLAPSVVARAEFEPLVEGHGAIRTVMLTSEAPLTRASYDLFVELLRSAHAPKLLRLKGLVKIVEEPDRPLVVQGVRHVFAEPRFLDRWPDDDRRTRLIAIGEGLPTELLAGLYAAFAGRVAPDQPDRAALLESPLTPRGGGLMG</sequence>
<reference evidence="8" key="1">
    <citation type="journal article" date="2014" name="Int. J. Syst. Evol. Microbiol.">
        <title>Complete genome sequence of Corynebacterium casei LMG S-19264T (=DSM 44701T), isolated from a smear-ripened cheese.</title>
        <authorList>
            <consortium name="US DOE Joint Genome Institute (JGI-PGF)"/>
            <person name="Walter F."/>
            <person name="Albersmeier A."/>
            <person name="Kalinowski J."/>
            <person name="Ruckert C."/>
        </authorList>
    </citation>
    <scope>NUCLEOTIDE SEQUENCE</scope>
    <source>
        <strain evidence="8">VKM B-2347</strain>
    </source>
</reference>
<dbReference type="GO" id="GO:0016787">
    <property type="term" value="F:hydrolase activity"/>
    <property type="evidence" value="ECO:0007669"/>
    <property type="project" value="UniProtKB-KW"/>
</dbReference>
<dbReference type="CDD" id="cd03112">
    <property type="entry name" value="CobW-like"/>
    <property type="match status" value="1"/>
</dbReference>
<dbReference type="SUPFAM" id="SSF52540">
    <property type="entry name" value="P-loop containing nucleoside triphosphate hydrolases"/>
    <property type="match status" value="1"/>
</dbReference>
<keyword evidence="2" id="KW-0378">Hydrolase</keyword>
<dbReference type="Proteomes" id="UP001143372">
    <property type="component" value="Unassembled WGS sequence"/>
</dbReference>
<evidence type="ECO:0000256" key="2">
    <source>
        <dbReference type="ARBA" id="ARBA00022801"/>
    </source>
</evidence>
<organism evidence="8 9">
    <name type="scientific">Hansschlegelia plantiphila</name>
    <dbReference type="NCBI Taxonomy" id="374655"/>
    <lineage>
        <taxon>Bacteria</taxon>
        <taxon>Pseudomonadati</taxon>
        <taxon>Pseudomonadota</taxon>
        <taxon>Alphaproteobacteria</taxon>
        <taxon>Hyphomicrobiales</taxon>
        <taxon>Methylopilaceae</taxon>
        <taxon>Hansschlegelia</taxon>
    </lineage>
</organism>
<dbReference type="Pfam" id="PF07683">
    <property type="entry name" value="CobW_C"/>
    <property type="match status" value="1"/>
</dbReference>
<evidence type="ECO:0000256" key="3">
    <source>
        <dbReference type="ARBA" id="ARBA00023186"/>
    </source>
</evidence>
<dbReference type="Pfam" id="PF02492">
    <property type="entry name" value="cobW"/>
    <property type="match status" value="1"/>
</dbReference>
<name>A0A9W6J3T4_9HYPH</name>
<dbReference type="EMBL" id="BSFI01000023">
    <property type="protein sequence ID" value="GLK69817.1"/>
    <property type="molecule type" value="Genomic_DNA"/>
</dbReference>
<evidence type="ECO:0000256" key="1">
    <source>
        <dbReference type="ARBA" id="ARBA00022741"/>
    </source>
</evidence>
<gene>
    <name evidence="8" type="ORF">GCM10008179_34550</name>
</gene>
<comment type="caution">
    <text evidence="8">The sequence shown here is derived from an EMBL/GenBank/DDBJ whole genome shotgun (WGS) entry which is preliminary data.</text>
</comment>
<proteinExistence type="inferred from homology"/>
<keyword evidence="9" id="KW-1185">Reference proteome</keyword>
<evidence type="ECO:0000256" key="4">
    <source>
        <dbReference type="ARBA" id="ARBA00034320"/>
    </source>
</evidence>
<dbReference type="SMART" id="SM00833">
    <property type="entry name" value="CobW_C"/>
    <property type="match status" value="1"/>
</dbReference>
<dbReference type="InterPro" id="IPR036627">
    <property type="entry name" value="CobW-likC_sf"/>
</dbReference>
<dbReference type="PANTHER" id="PTHR13748:SF62">
    <property type="entry name" value="COBW DOMAIN-CONTAINING PROTEIN"/>
    <property type="match status" value="1"/>
</dbReference>
<dbReference type="InterPro" id="IPR051316">
    <property type="entry name" value="Zinc-reg_GTPase_activator"/>
</dbReference>
<dbReference type="SUPFAM" id="SSF90002">
    <property type="entry name" value="Hypothetical protein YjiA, C-terminal domain"/>
    <property type="match status" value="1"/>
</dbReference>
<reference evidence="8" key="2">
    <citation type="submission" date="2023-01" db="EMBL/GenBank/DDBJ databases">
        <authorList>
            <person name="Sun Q."/>
            <person name="Evtushenko L."/>
        </authorList>
    </citation>
    <scope>NUCLEOTIDE SEQUENCE</scope>
    <source>
        <strain evidence="8">VKM B-2347</strain>
    </source>
</reference>
<evidence type="ECO:0000313" key="9">
    <source>
        <dbReference type="Proteomes" id="UP001143372"/>
    </source>
</evidence>
<evidence type="ECO:0000313" key="8">
    <source>
        <dbReference type="EMBL" id="GLK69817.1"/>
    </source>
</evidence>